<sequence length="82" mass="9723">MELDLLAVQEPMFQRWGEKLLEFHISRMIEGKSHGCQRVVVLRKVSRPFSPEKNYKHDLLGLRLCARREKTLLTQNKNFQSL</sequence>
<keyword evidence="2" id="KW-1185">Reference proteome</keyword>
<evidence type="ECO:0000313" key="2">
    <source>
        <dbReference type="Proteomes" id="UP000887116"/>
    </source>
</evidence>
<dbReference type="AlphaFoldDB" id="A0A8X6M2G4"/>
<accession>A0A8X6M2G4</accession>
<evidence type="ECO:0000313" key="1">
    <source>
        <dbReference type="EMBL" id="GFR30805.1"/>
    </source>
</evidence>
<dbReference type="Proteomes" id="UP000887116">
    <property type="component" value="Unassembled WGS sequence"/>
</dbReference>
<dbReference type="EMBL" id="BMAO01039344">
    <property type="protein sequence ID" value="GFR30805.1"/>
    <property type="molecule type" value="Genomic_DNA"/>
</dbReference>
<reference evidence="1" key="1">
    <citation type="submission" date="2020-07" db="EMBL/GenBank/DDBJ databases">
        <title>Multicomponent nature underlies the extraordinary mechanical properties of spider dragline silk.</title>
        <authorList>
            <person name="Kono N."/>
            <person name="Nakamura H."/>
            <person name="Mori M."/>
            <person name="Yoshida Y."/>
            <person name="Ohtoshi R."/>
            <person name="Malay A.D."/>
            <person name="Moran D.A.P."/>
            <person name="Tomita M."/>
            <person name="Numata K."/>
            <person name="Arakawa K."/>
        </authorList>
    </citation>
    <scope>NUCLEOTIDE SEQUENCE</scope>
</reference>
<name>A0A8X6M2G4_TRICU</name>
<proteinExistence type="predicted"/>
<protein>
    <submittedName>
        <fullName evidence="1">Uncharacterized protein</fullName>
    </submittedName>
</protein>
<comment type="caution">
    <text evidence="1">The sequence shown here is derived from an EMBL/GenBank/DDBJ whole genome shotgun (WGS) entry which is preliminary data.</text>
</comment>
<organism evidence="1 2">
    <name type="scientific">Trichonephila clavata</name>
    <name type="common">Joro spider</name>
    <name type="synonym">Nephila clavata</name>
    <dbReference type="NCBI Taxonomy" id="2740835"/>
    <lineage>
        <taxon>Eukaryota</taxon>
        <taxon>Metazoa</taxon>
        <taxon>Ecdysozoa</taxon>
        <taxon>Arthropoda</taxon>
        <taxon>Chelicerata</taxon>
        <taxon>Arachnida</taxon>
        <taxon>Araneae</taxon>
        <taxon>Araneomorphae</taxon>
        <taxon>Entelegynae</taxon>
        <taxon>Araneoidea</taxon>
        <taxon>Nephilidae</taxon>
        <taxon>Trichonephila</taxon>
    </lineage>
</organism>
<gene>
    <name evidence="1" type="ORF">TNCT_328261</name>
</gene>